<dbReference type="EMBL" id="JAUCMV010000050">
    <property type="protein sequence ID" value="KAK0390186.1"/>
    <property type="molecule type" value="Genomic_DNA"/>
</dbReference>
<keyword evidence="3" id="KW-1185">Reference proteome</keyword>
<protein>
    <submittedName>
        <fullName evidence="2">Uncharacterized protein</fullName>
    </submittedName>
</protein>
<dbReference type="AlphaFoldDB" id="A0AA39GMX4"/>
<evidence type="ECO:0000313" key="3">
    <source>
        <dbReference type="Proteomes" id="UP001175271"/>
    </source>
</evidence>
<feature type="compositionally biased region" description="Low complexity" evidence="1">
    <location>
        <begin position="31"/>
        <end position="48"/>
    </location>
</feature>
<organism evidence="2 3">
    <name type="scientific">Steinernema hermaphroditum</name>
    <dbReference type="NCBI Taxonomy" id="289476"/>
    <lineage>
        <taxon>Eukaryota</taxon>
        <taxon>Metazoa</taxon>
        <taxon>Ecdysozoa</taxon>
        <taxon>Nematoda</taxon>
        <taxon>Chromadorea</taxon>
        <taxon>Rhabditida</taxon>
        <taxon>Tylenchina</taxon>
        <taxon>Panagrolaimomorpha</taxon>
        <taxon>Strongyloidoidea</taxon>
        <taxon>Steinernematidae</taxon>
        <taxon>Steinernema</taxon>
    </lineage>
</organism>
<proteinExistence type="predicted"/>
<feature type="region of interest" description="Disordered" evidence="1">
    <location>
        <begin position="28"/>
        <end position="56"/>
    </location>
</feature>
<evidence type="ECO:0000313" key="2">
    <source>
        <dbReference type="EMBL" id="KAK0390186.1"/>
    </source>
</evidence>
<sequence>MRTTSEREISSDFKFSATKLLKLTAGFKAPNSNSSASREASASSNRSSPLNVSPLKTRRSNYALSTRFLSAKPTPEKFYEVLQEDECVINNFDNAESCEV</sequence>
<comment type="caution">
    <text evidence="2">The sequence shown here is derived from an EMBL/GenBank/DDBJ whole genome shotgun (WGS) entry which is preliminary data.</text>
</comment>
<reference evidence="2" key="1">
    <citation type="submission" date="2023-06" db="EMBL/GenBank/DDBJ databases">
        <title>Genomic analysis of the entomopathogenic nematode Steinernema hermaphroditum.</title>
        <authorList>
            <person name="Schwarz E.M."/>
            <person name="Heppert J.K."/>
            <person name="Baniya A."/>
            <person name="Schwartz H.T."/>
            <person name="Tan C.-H."/>
            <person name="Antoshechkin I."/>
            <person name="Sternberg P.W."/>
            <person name="Goodrich-Blair H."/>
            <person name="Dillman A.R."/>
        </authorList>
    </citation>
    <scope>NUCLEOTIDE SEQUENCE</scope>
    <source>
        <strain evidence="2">PS9179</strain>
        <tissue evidence="2">Whole animal</tissue>
    </source>
</reference>
<name>A0AA39GMX4_9BILA</name>
<gene>
    <name evidence="2" type="ORF">QR680_019440</name>
</gene>
<dbReference type="Proteomes" id="UP001175271">
    <property type="component" value="Unassembled WGS sequence"/>
</dbReference>
<accession>A0AA39GMX4</accession>
<evidence type="ECO:0000256" key="1">
    <source>
        <dbReference type="SAM" id="MobiDB-lite"/>
    </source>
</evidence>